<evidence type="ECO:0000256" key="2">
    <source>
        <dbReference type="SAM" id="Phobius"/>
    </source>
</evidence>
<evidence type="ECO:0000313" key="3">
    <source>
        <dbReference type="EMBL" id="KAB0676454.1"/>
    </source>
</evidence>
<dbReference type="InterPro" id="IPR021741">
    <property type="entry name" value="DUF3311"/>
</dbReference>
<dbReference type="EMBL" id="VZDO01000023">
    <property type="protein sequence ID" value="KAB0676454.1"/>
    <property type="molecule type" value="Genomic_DNA"/>
</dbReference>
<keyword evidence="4" id="KW-1185">Reference proteome</keyword>
<feature type="transmembrane region" description="Helical" evidence="2">
    <location>
        <begin position="62"/>
        <end position="79"/>
    </location>
</feature>
<feature type="compositionally biased region" description="Basic and acidic residues" evidence="1">
    <location>
        <begin position="25"/>
        <end position="39"/>
    </location>
</feature>
<comment type="caution">
    <text evidence="3">The sequence shown here is derived from an EMBL/GenBank/DDBJ whole genome shotgun (WGS) entry which is preliminary data.</text>
</comment>
<accession>A0A7V7TY11</accession>
<protein>
    <submittedName>
        <fullName evidence="3">DUF3311 domain-containing protein</fullName>
    </submittedName>
</protein>
<keyword evidence="2" id="KW-0472">Membrane</keyword>
<dbReference type="AlphaFoldDB" id="A0A7V7TY11"/>
<feature type="transmembrane region" description="Helical" evidence="2">
    <location>
        <begin position="91"/>
        <end position="113"/>
    </location>
</feature>
<dbReference type="Pfam" id="PF11755">
    <property type="entry name" value="DUF3311"/>
    <property type="match status" value="1"/>
</dbReference>
<organism evidence="3 4">
    <name type="scientific">Plantimonas leprariae</name>
    <dbReference type="NCBI Taxonomy" id="2615207"/>
    <lineage>
        <taxon>Bacteria</taxon>
        <taxon>Pseudomonadati</taxon>
        <taxon>Pseudomonadota</taxon>
        <taxon>Alphaproteobacteria</taxon>
        <taxon>Hyphomicrobiales</taxon>
        <taxon>Aurantimonadaceae</taxon>
        <taxon>Plantimonas</taxon>
    </lineage>
</organism>
<keyword evidence="2" id="KW-0812">Transmembrane</keyword>
<evidence type="ECO:0000313" key="4">
    <source>
        <dbReference type="Proteomes" id="UP000432089"/>
    </source>
</evidence>
<dbReference type="Proteomes" id="UP000432089">
    <property type="component" value="Unassembled WGS sequence"/>
</dbReference>
<evidence type="ECO:0000256" key="1">
    <source>
        <dbReference type="SAM" id="MobiDB-lite"/>
    </source>
</evidence>
<feature type="region of interest" description="Disordered" evidence="1">
    <location>
        <begin position="25"/>
        <end position="48"/>
    </location>
</feature>
<proteinExistence type="predicted"/>
<sequence>MVCAPVASPEAVPYSRPTRDFVIRQGRPDRAGRARRESDLLTDPPPLTEAAHEDDVRRVSKLRWLLLLPFAAMMWVPSYDSIEPSIASIPLFYWYQLLWVVLCGAIIGIVYLAEHR</sequence>
<gene>
    <name evidence="3" type="ORF">F6X38_21090</name>
</gene>
<keyword evidence="2" id="KW-1133">Transmembrane helix</keyword>
<name>A0A7V7TY11_9HYPH</name>
<reference evidence="3 4" key="1">
    <citation type="submission" date="2019-09" db="EMBL/GenBank/DDBJ databases">
        <title>YIM 132180 draft genome.</title>
        <authorList>
            <person name="Zhang K."/>
        </authorList>
    </citation>
    <scope>NUCLEOTIDE SEQUENCE [LARGE SCALE GENOMIC DNA]</scope>
    <source>
        <strain evidence="3 4">YIM 132180</strain>
    </source>
</reference>